<dbReference type="EMBL" id="VIGW01000002">
    <property type="protein sequence ID" value="TWS20879.1"/>
    <property type="molecule type" value="Genomic_DNA"/>
</dbReference>
<evidence type="ECO:0000259" key="10">
    <source>
        <dbReference type="PROSITE" id="PS50109"/>
    </source>
</evidence>
<keyword evidence="9" id="KW-0472">Membrane</keyword>
<dbReference type="RefSeq" id="WP_146560098.1">
    <property type="nucleotide sequence ID" value="NZ_VIGW01000002.1"/>
</dbReference>
<evidence type="ECO:0000256" key="7">
    <source>
        <dbReference type="ARBA" id="ARBA00022840"/>
    </source>
</evidence>
<dbReference type="PANTHER" id="PTHR24421:SF10">
    <property type="entry name" value="NITRATE_NITRITE SENSOR PROTEIN NARQ"/>
    <property type="match status" value="1"/>
</dbReference>
<dbReference type="InterPro" id="IPR036890">
    <property type="entry name" value="HATPase_C_sf"/>
</dbReference>
<evidence type="ECO:0000256" key="8">
    <source>
        <dbReference type="ARBA" id="ARBA00023012"/>
    </source>
</evidence>
<keyword evidence="8" id="KW-0902">Two-component regulatory system</keyword>
<evidence type="ECO:0000313" key="11">
    <source>
        <dbReference type="EMBL" id="TWS20879.1"/>
    </source>
</evidence>
<keyword evidence="7" id="KW-0067">ATP-binding</keyword>
<dbReference type="PROSITE" id="PS50109">
    <property type="entry name" value="HIS_KIN"/>
    <property type="match status" value="1"/>
</dbReference>
<dbReference type="GO" id="GO:0046983">
    <property type="term" value="F:protein dimerization activity"/>
    <property type="evidence" value="ECO:0007669"/>
    <property type="project" value="InterPro"/>
</dbReference>
<proteinExistence type="predicted"/>
<dbReference type="InterPro" id="IPR003594">
    <property type="entry name" value="HATPase_dom"/>
</dbReference>
<dbReference type="Gene3D" id="3.30.565.10">
    <property type="entry name" value="Histidine kinase-like ATPase, C-terminal domain"/>
    <property type="match status" value="1"/>
</dbReference>
<dbReference type="GO" id="GO:0016020">
    <property type="term" value="C:membrane"/>
    <property type="evidence" value="ECO:0007669"/>
    <property type="project" value="InterPro"/>
</dbReference>
<protein>
    <recommendedName>
        <fullName evidence="2">histidine kinase</fullName>
        <ecNumber evidence="2">2.7.13.3</ecNumber>
    </recommendedName>
</protein>
<dbReference type="Pfam" id="PF23539">
    <property type="entry name" value="DUF7134"/>
    <property type="match status" value="1"/>
</dbReference>
<sequence>MSLRSSLLRRADPLVAAAVWALGVATLLGHPTTPSDRLVVAGFGLLCSLPLAWRRRFPVTGLLVIGLLGFAGQVTPIAALLEGPFVLAFAVAIGTVAAGERPWRAAAWVVVAAAPAFVTAGWLLDHEPGGVIATAAWLALAFAIGRAVGFRRSLFLARAAAERAEQRQAIERRIADERAAMARELHDLIAQSVEAVSMQAGIGLHLFDSRPDEAKAALQRIHTTSRGASREIRELLGLLRGTEIEPGRVPSLEDLPGLVHASGIDGPPATFAVSGAPGSCDPLTGRTLYRVAQEALINARRHAHAGSVRVELDWQADRLRLSVTDDGTGPPPGDLVEGYGVRGMRERLALVGGSLRWGPAPGGGFHVIAEVPREDRACSPS</sequence>
<evidence type="ECO:0000256" key="9">
    <source>
        <dbReference type="SAM" id="Phobius"/>
    </source>
</evidence>
<comment type="catalytic activity">
    <reaction evidence="1">
        <text>ATP + protein L-histidine = ADP + protein N-phospho-L-histidine.</text>
        <dbReference type="EC" id="2.7.13.3"/>
    </reaction>
</comment>
<dbReference type="Proteomes" id="UP000317291">
    <property type="component" value="Unassembled WGS sequence"/>
</dbReference>
<dbReference type="InterPro" id="IPR005467">
    <property type="entry name" value="His_kinase_dom"/>
</dbReference>
<keyword evidence="6 11" id="KW-0418">Kinase</keyword>
<dbReference type="InterPro" id="IPR055558">
    <property type="entry name" value="DUF7134"/>
</dbReference>
<keyword evidence="9" id="KW-1133">Transmembrane helix</keyword>
<dbReference type="EC" id="2.7.13.3" evidence="2"/>
<evidence type="ECO:0000256" key="3">
    <source>
        <dbReference type="ARBA" id="ARBA00022553"/>
    </source>
</evidence>
<keyword evidence="3" id="KW-0597">Phosphoprotein</keyword>
<dbReference type="GO" id="GO:0005524">
    <property type="term" value="F:ATP binding"/>
    <property type="evidence" value="ECO:0007669"/>
    <property type="project" value="UniProtKB-KW"/>
</dbReference>
<evidence type="ECO:0000313" key="12">
    <source>
        <dbReference type="Proteomes" id="UP000317291"/>
    </source>
</evidence>
<evidence type="ECO:0000256" key="2">
    <source>
        <dbReference type="ARBA" id="ARBA00012438"/>
    </source>
</evidence>
<name>A0A5C5RCV9_9ACTN</name>
<reference evidence="11 12" key="1">
    <citation type="submission" date="2019-06" db="EMBL/GenBank/DDBJ databases">
        <title>Tsukamurella conjunctivitidis sp. nov., Tsukamurella assacharolytica sp. nov. and Tsukamurella sputae sp. nov. isolated from patients with conjunctivitis, bacteraemia (lymphoma) and respiratory infection (sputum) in Hong Kong.</title>
        <authorList>
            <person name="Teng J.L.L."/>
            <person name="Lee H.H."/>
            <person name="Fong J.Y.H."/>
            <person name="Fok K.M.N."/>
            <person name="Lau S.K.P."/>
            <person name="Woo P.C.Y."/>
        </authorList>
    </citation>
    <scope>NUCLEOTIDE SEQUENCE [LARGE SCALE GENOMIC DNA]</scope>
    <source>
        <strain evidence="11 12">HKU71</strain>
    </source>
</reference>
<evidence type="ECO:0000256" key="1">
    <source>
        <dbReference type="ARBA" id="ARBA00000085"/>
    </source>
</evidence>
<dbReference type="GO" id="GO:0000155">
    <property type="term" value="F:phosphorelay sensor kinase activity"/>
    <property type="evidence" value="ECO:0007669"/>
    <property type="project" value="InterPro"/>
</dbReference>
<dbReference type="Gene3D" id="1.20.5.1930">
    <property type="match status" value="1"/>
</dbReference>
<dbReference type="InterPro" id="IPR050482">
    <property type="entry name" value="Sensor_HK_TwoCompSys"/>
</dbReference>
<keyword evidence="9" id="KW-0812">Transmembrane</keyword>
<feature type="transmembrane region" description="Helical" evidence="9">
    <location>
        <begin position="77"/>
        <end position="98"/>
    </location>
</feature>
<comment type="caution">
    <text evidence="11">The sequence shown here is derived from an EMBL/GenBank/DDBJ whole genome shotgun (WGS) entry which is preliminary data.</text>
</comment>
<keyword evidence="5" id="KW-0547">Nucleotide-binding</keyword>
<accession>A0A5C5RCV9</accession>
<gene>
    <name evidence="11" type="ORF">FK529_06065</name>
</gene>
<dbReference type="SUPFAM" id="SSF55874">
    <property type="entry name" value="ATPase domain of HSP90 chaperone/DNA topoisomerase II/histidine kinase"/>
    <property type="match status" value="1"/>
</dbReference>
<dbReference type="OrthoDB" id="227596at2"/>
<feature type="transmembrane region" description="Helical" evidence="9">
    <location>
        <begin position="105"/>
        <end position="124"/>
    </location>
</feature>
<feature type="transmembrane region" description="Helical" evidence="9">
    <location>
        <begin position="130"/>
        <end position="148"/>
    </location>
</feature>
<dbReference type="SMART" id="SM00387">
    <property type="entry name" value="HATPase_c"/>
    <property type="match status" value="1"/>
</dbReference>
<organism evidence="11 12">
    <name type="scientific">Tsukamurella asaccharolytica</name>
    <dbReference type="NCBI Taxonomy" id="2592067"/>
    <lineage>
        <taxon>Bacteria</taxon>
        <taxon>Bacillati</taxon>
        <taxon>Actinomycetota</taxon>
        <taxon>Actinomycetes</taxon>
        <taxon>Mycobacteriales</taxon>
        <taxon>Tsukamurellaceae</taxon>
        <taxon>Tsukamurella</taxon>
    </lineage>
</organism>
<dbReference type="InterPro" id="IPR011712">
    <property type="entry name" value="Sig_transdc_His_kin_sub3_dim/P"/>
</dbReference>
<dbReference type="Pfam" id="PF02518">
    <property type="entry name" value="HATPase_c"/>
    <property type="match status" value="1"/>
</dbReference>
<keyword evidence="4" id="KW-0808">Transferase</keyword>
<dbReference type="PANTHER" id="PTHR24421">
    <property type="entry name" value="NITRATE/NITRITE SENSOR PROTEIN NARX-RELATED"/>
    <property type="match status" value="1"/>
</dbReference>
<feature type="domain" description="Histidine kinase" evidence="10">
    <location>
        <begin position="288"/>
        <end position="375"/>
    </location>
</feature>
<dbReference type="Pfam" id="PF07730">
    <property type="entry name" value="HisKA_3"/>
    <property type="match status" value="1"/>
</dbReference>
<evidence type="ECO:0000256" key="6">
    <source>
        <dbReference type="ARBA" id="ARBA00022777"/>
    </source>
</evidence>
<evidence type="ECO:0000256" key="5">
    <source>
        <dbReference type="ARBA" id="ARBA00022741"/>
    </source>
</evidence>
<dbReference type="AlphaFoldDB" id="A0A5C5RCV9"/>
<keyword evidence="12" id="KW-1185">Reference proteome</keyword>
<dbReference type="CDD" id="cd16917">
    <property type="entry name" value="HATPase_UhpB-NarQ-NarX-like"/>
    <property type="match status" value="1"/>
</dbReference>
<evidence type="ECO:0000256" key="4">
    <source>
        <dbReference type="ARBA" id="ARBA00022679"/>
    </source>
</evidence>